<reference evidence="2" key="1">
    <citation type="submission" date="2020-02" db="EMBL/GenBank/DDBJ databases">
        <authorList>
            <person name="Meier V. D."/>
        </authorList>
    </citation>
    <scope>NUCLEOTIDE SEQUENCE</scope>
    <source>
        <strain evidence="2">AVDCRST_MAG20</strain>
    </source>
</reference>
<feature type="region of interest" description="Disordered" evidence="1">
    <location>
        <begin position="1"/>
        <end position="210"/>
    </location>
</feature>
<feature type="non-terminal residue" evidence="2">
    <location>
        <position position="1"/>
    </location>
</feature>
<dbReference type="EC" id="2.7.7.4" evidence="2"/>
<feature type="compositionally biased region" description="Basic residues" evidence="1">
    <location>
        <begin position="103"/>
        <end position="114"/>
    </location>
</feature>
<accession>A0A6J4HNE7</accession>
<dbReference type="EMBL" id="CADCSY010000043">
    <property type="protein sequence ID" value="CAA9228607.1"/>
    <property type="molecule type" value="Genomic_DNA"/>
</dbReference>
<evidence type="ECO:0000313" key="2">
    <source>
        <dbReference type="EMBL" id="CAA9228607.1"/>
    </source>
</evidence>
<protein>
    <submittedName>
        <fullName evidence="2">Sulfate adenylyltransferase subunit 1 / Adenylylsulfate kinase</fullName>
        <ecNumber evidence="2">2.7.1.25</ecNumber>
        <ecNumber evidence="2">2.7.7.4</ecNumber>
    </submittedName>
</protein>
<evidence type="ECO:0000256" key="1">
    <source>
        <dbReference type="SAM" id="MobiDB-lite"/>
    </source>
</evidence>
<organism evidence="2">
    <name type="scientific">uncultured Acidimicrobiales bacterium</name>
    <dbReference type="NCBI Taxonomy" id="310071"/>
    <lineage>
        <taxon>Bacteria</taxon>
        <taxon>Bacillati</taxon>
        <taxon>Actinomycetota</taxon>
        <taxon>Acidimicrobiia</taxon>
        <taxon>Acidimicrobiales</taxon>
        <taxon>environmental samples</taxon>
    </lineage>
</organism>
<sequence>GRGRARRQRSSPPPHLAPRRAVEGAALGDARHPGRHHLVHGALRIRQVDRRCERRAAPGGGWAAGVDARRGQRAPRPERRPRVLRRGPHGERPAGGGGGPAPGRRRCRGPRPRHQPVPCRAGRSPGCPRGGGTRLPRGVRGHAPRDVRGAGPQGPLRQGPEGRARRHDGRRQPVRGSSWAGPRPAAGGRPRRGPGRAGAGALARRGARAV</sequence>
<gene>
    <name evidence="2" type="ORF">AVDCRST_MAG20-1085</name>
</gene>
<dbReference type="GO" id="GO:0004781">
    <property type="term" value="F:sulfate adenylyltransferase (ATP) activity"/>
    <property type="evidence" value="ECO:0007669"/>
    <property type="project" value="UniProtKB-EC"/>
</dbReference>
<keyword evidence="2" id="KW-0808">Transferase</keyword>
<feature type="compositionally biased region" description="Basic and acidic residues" evidence="1">
    <location>
        <begin position="46"/>
        <end position="56"/>
    </location>
</feature>
<keyword evidence="2" id="KW-0418">Kinase</keyword>
<proteinExistence type="predicted"/>
<dbReference type="EC" id="2.7.1.25" evidence="2"/>
<keyword evidence="2" id="KW-0548">Nucleotidyltransferase</keyword>
<dbReference type="AlphaFoldDB" id="A0A6J4HNE7"/>
<feature type="compositionally biased region" description="Basic residues" evidence="1">
    <location>
        <begin position="164"/>
        <end position="173"/>
    </location>
</feature>
<dbReference type="GO" id="GO:0004020">
    <property type="term" value="F:adenylylsulfate kinase activity"/>
    <property type="evidence" value="ECO:0007669"/>
    <property type="project" value="UniProtKB-EC"/>
</dbReference>
<feature type="compositionally biased region" description="Basic and acidic residues" evidence="1">
    <location>
        <begin position="67"/>
        <end position="81"/>
    </location>
</feature>
<name>A0A6J4HNE7_9ACTN</name>
<feature type="non-terminal residue" evidence="2">
    <location>
        <position position="210"/>
    </location>
</feature>